<protein>
    <submittedName>
        <fullName evidence="1">7140_t:CDS:1</fullName>
    </submittedName>
</protein>
<proteinExistence type="predicted"/>
<name>A0ACA9N0Q8_9GLOM</name>
<evidence type="ECO:0000313" key="2">
    <source>
        <dbReference type="Proteomes" id="UP000789702"/>
    </source>
</evidence>
<dbReference type="EMBL" id="CAJVPU010012124">
    <property type="protein sequence ID" value="CAG8620727.1"/>
    <property type="molecule type" value="Genomic_DNA"/>
</dbReference>
<gene>
    <name evidence="1" type="ORF">DHETER_LOCUS8006</name>
</gene>
<dbReference type="Proteomes" id="UP000789702">
    <property type="component" value="Unassembled WGS sequence"/>
</dbReference>
<feature type="non-terminal residue" evidence="1">
    <location>
        <position position="1"/>
    </location>
</feature>
<sequence>RVTVNTINEEQEFIEESDKDTNIEVSTGRDSELSLLESTTFNPIQNIYPLHREYTTLPHELQLGIVSPLLLFQLFFTNEQLCLMVENTNTYEQVKGRVGGWVWNPLTLNKLKIWLGLIIYMGVDHINVMDDLWNQEDKRANHEIKWFMSLYRF</sequence>
<organism evidence="1 2">
    <name type="scientific">Dentiscutata heterogama</name>
    <dbReference type="NCBI Taxonomy" id="1316150"/>
    <lineage>
        <taxon>Eukaryota</taxon>
        <taxon>Fungi</taxon>
        <taxon>Fungi incertae sedis</taxon>
        <taxon>Mucoromycota</taxon>
        <taxon>Glomeromycotina</taxon>
        <taxon>Glomeromycetes</taxon>
        <taxon>Diversisporales</taxon>
        <taxon>Gigasporaceae</taxon>
        <taxon>Dentiscutata</taxon>
    </lineage>
</organism>
<comment type="caution">
    <text evidence="1">The sequence shown here is derived from an EMBL/GenBank/DDBJ whole genome shotgun (WGS) entry which is preliminary data.</text>
</comment>
<accession>A0ACA9N0Q8</accession>
<keyword evidence="2" id="KW-1185">Reference proteome</keyword>
<evidence type="ECO:0000313" key="1">
    <source>
        <dbReference type="EMBL" id="CAG8620727.1"/>
    </source>
</evidence>
<reference evidence="1" key="1">
    <citation type="submission" date="2021-06" db="EMBL/GenBank/DDBJ databases">
        <authorList>
            <person name="Kallberg Y."/>
            <person name="Tangrot J."/>
            <person name="Rosling A."/>
        </authorList>
    </citation>
    <scope>NUCLEOTIDE SEQUENCE</scope>
    <source>
        <strain evidence="1">IL203A</strain>
    </source>
</reference>